<sequence length="359" mass="40418">MSYDGCFAECMKPTVKGDFKVLDQHSSWSSAQVPSQFSCRTTNLSFHQIGGGLTASRDSEAHSERIFSEDSEHGISLLPGGCRESFGEYGNFALTEGRFPLHRFEDETDTITQAEGNNEGRELGCNLPPSVSHFWPPFPPPNSESAEFAETAPPAERANYSQSFHHTGIRSECVLGGSTTSLLNFSSHHSGEGWWATRNINSLERPKHEQHPFEPSPIVSPFFAPVQLLKLRGQRPELDCCSVNSNSNWASDVDIPQRGTHVEMSVKLSGSEVASARAMSGLRPDWDRSKRGITGDLFYDEERSDFTEPPRKEPEERRMLRQKCLNSDSYFATRRGVHKVSLERVRRQFKQHFIKSKFD</sequence>
<dbReference type="VEuPathDB" id="TriTrypDB:BCY84_08772"/>
<name>A0A7J6YCL1_TRYCR</name>
<dbReference type="EMBL" id="JABDHM010000012">
    <property type="protein sequence ID" value="KAF5224417.1"/>
    <property type="molecule type" value="Genomic_DNA"/>
</dbReference>
<dbReference type="VEuPathDB" id="TriTrypDB:ECC02_002355"/>
<reference evidence="1 2" key="1">
    <citation type="journal article" date="2019" name="Genome Biol. Evol.">
        <title>Nanopore Sequencing Significantly Improves Genome Assembly of the Protozoan Parasite Trypanosoma cruzi.</title>
        <authorList>
            <person name="Diaz-Viraque F."/>
            <person name="Pita S."/>
            <person name="Greif G."/>
            <person name="de Souza R.C.M."/>
            <person name="Iraola G."/>
            <person name="Robello C."/>
        </authorList>
    </citation>
    <scope>NUCLEOTIDE SEQUENCE [LARGE SCALE GENOMIC DNA]</scope>
    <source>
        <strain evidence="1 2">Berenice</strain>
    </source>
</reference>
<dbReference type="AlphaFoldDB" id="A0A7J6YCL1"/>
<evidence type="ECO:0000313" key="1">
    <source>
        <dbReference type="EMBL" id="KAF5224417.1"/>
    </source>
</evidence>
<accession>A0A7J6YCL1</accession>
<comment type="caution">
    <text evidence="1">The sequence shown here is derived from an EMBL/GenBank/DDBJ whole genome shotgun (WGS) entry which is preliminary data.</text>
</comment>
<evidence type="ECO:0000313" key="2">
    <source>
        <dbReference type="Proteomes" id="UP000583944"/>
    </source>
</evidence>
<gene>
    <name evidence="1" type="ORF">ECC02_002355</name>
</gene>
<proteinExistence type="predicted"/>
<organism evidence="1 2">
    <name type="scientific">Trypanosoma cruzi</name>
    <dbReference type="NCBI Taxonomy" id="5693"/>
    <lineage>
        <taxon>Eukaryota</taxon>
        <taxon>Discoba</taxon>
        <taxon>Euglenozoa</taxon>
        <taxon>Kinetoplastea</taxon>
        <taxon>Metakinetoplastina</taxon>
        <taxon>Trypanosomatida</taxon>
        <taxon>Trypanosomatidae</taxon>
        <taxon>Trypanosoma</taxon>
        <taxon>Schizotrypanum</taxon>
    </lineage>
</organism>
<protein>
    <submittedName>
        <fullName evidence="1">Uncharacterized protein</fullName>
    </submittedName>
</protein>
<dbReference type="Proteomes" id="UP000583944">
    <property type="component" value="Unassembled WGS sequence"/>
</dbReference>